<name>D5Q806_CLODI</name>
<dbReference type="EMBL" id="ADNX01000081">
    <property type="protein sequence ID" value="EFH05916.1"/>
    <property type="molecule type" value="Genomic_DNA"/>
</dbReference>
<dbReference type="Proteomes" id="UP000003227">
    <property type="component" value="Unassembled WGS sequence"/>
</dbReference>
<dbReference type="HOGENOM" id="CLU_3219863_0_0_9"/>
<dbReference type="AlphaFoldDB" id="D5Q806"/>
<proteinExistence type="predicted"/>
<protein>
    <submittedName>
        <fullName evidence="1">Uncharacterized protein</fullName>
    </submittedName>
</protein>
<evidence type="ECO:0000313" key="2">
    <source>
        <dbReference type="Proteomes" id="UP000003227"/>
    </source>
</evidence>
<gene>
    <name evidence="1" type="ORF">HMPREF0220_3040</name>
</gene>
<accession>D5Q806</accession>
<comment type="caution">
    <text evidence="1">The sequence shown here is derived from an EMBL/GenBank/DDBJ whole genome shotgun (WGS) entry which is preliminary data.</text>
</comment>
<organism evidence="1 2">
    <name type="scientific">Clostridioides difficile NAP08</name>
    <dbReference type="NCBI Taxonomy" id="525259"/>
    <lineage>
        <taxon>Bacteria</taxon>
        <taxon>Bacillati</taxon>
        <taxon>Bacillota</taxon>
        <taxon>Clostridia</taxon>
        <taxon>Peptostreptococcales</taxon>
        <taxon>Peptostreptococcaceae</taxon>
        <taxon>Clostridioides</taxon>
    </lineage>
</organism>
<evidence type="ECO:0000313" key="1">
    <source>
        <dbReference type="EMBL" id="EFH05916.1"/>
    </source>
</evidence>
<sequence length="44" mass="5150">MSNIDTSKDISIKQYLFLSSYLLKDGYNLNNDMIVILIFKVCFK</sequence>
<reference evidence="1 2" key="1">
    <citation type="submission" date="2010-05" db="EMBL/GenBank/DDBJ databases">
        <authorList>
            <person name="Qin X."/>
            <person name="Bachman B."/>
            <person name="Battles P."/>
            <person name="Bell A."/>
            <person name="Bess C."/>
            <person name="Bickham C."/>
            <person name="Chaboub L."/>
            <person name="Chen D."/>
            <person name="Coyle M."/>
            <person name="Deiros D.R."/>
            <person name="Dinh H."/>
            <person name="Forbes L."/>
            <person name="Fowler G."/>
            <person name="Francisco L."/>
            <person name="Fu Q."/>
            <person name="Gubbala S."/>
            <person name="Hale W."/>
            <person name="Han Y."/>
            <person name="Hemphill L."/>
            <person name="Highlander S.K."/>
            <person name="Hirani K."/>
            <person name="Hogues M."/>
            <person name="Jackson L."/>
            <person name="Jakkamsetti A."/>
            <person name="Javaid M."/>
            <person name="Jiang H."/>
            <person name="Korchina V."/>
            <person name="Kovar C."/>
            <person name="Lara F."/>
            <person name="Lee S."/>
            <person name="Mata R."/>
            <person name="Mathew T."/>
            <person name="Moen C."/>
            <person name="Morales K."/>
            <person name="Munidasa M."/>
            <person name="Nazareth L."/>
            <person name="Ngo R."/>
            <person name="Nguyen L."/>
            <person name="Okwuonu G."/>
            <person name="Ongeri F."/>
            <person name="Patil S."/>
            <person name="Petrosino J."/>
            <person name="Pham C."/>
            <person name="Pham P."/>
            <person name="Pu L.-L."/>
            <person name="Puazo M."/>
            <person name="Raj R."/>
            <person name="Reid J."/>
            <person name="Rouhana J."/>
            <person name="Saada N."/>
            <person name="Shang Y."/>
            <person name="Simmons D."/>
            <person name="Thornton R."/>
            <person name="Warren J."/>
            <person name="Weissenberger G."/>
            <person name="Zhang J."/>
            <person name="Zhang L."/>
            <person name="Zhou C."/>
            <person name="Zhu D."/>
            <person name="Muzny D."/>
            <person name="Worley K."/>
            <person name="Gibbs R."/>
        </authorList>
    </citation>
    <scope>NUCLEOTIDE SEQUENCE [LARGE SCALE GENOMIC DNA]</scope>
    <source>
        <strain evidence="1 2">NAP08</strain>
    </source>
</reference>